<gene>
    <name evidence="2" type="ORF">R1sor_024809</name>
</gene>
<evidence type="ECO:0000313" key="3">
    <source>
        <dbReference type="Proteomes" id="UP001633002"/>
    </source>
</evidence>
<protein>
    <recommendedName>
        <fullName evidence="1">GOLD domain-containing protein</fullName>
    </recommendedName>
</protein>
<proteinExistence type="predicted"/>
<evidence type="ECO:0000313" key="2">
    <source>
        <dbReference type="EMBL" id="KAL3681853.1"/>
    </source>
</evidence>
<dbReference type="AlphaFoldDB" id="A0ABD3GRQ9"/>
<dbReference type="InterPro" id="IPR036598">
    <property type="entry name" value="GOLD_dom_sf"/>
</dbReference>
<dbReference type="EMBL" id="JBJQOH010000007">
    <property type="protein sequence ID" value="KAL3681853.1"/>
    <property type="molecule type" value="Genomic_DNA"/>
</dbReference>
<dbReference type="InterPro" id="IPR009038">
    <property type="entry name" value="GOLD_dom"/>
</dbReference>
<name>A0ABD3GRQ9_9MARC</name>
<dbReference type="Gene3D" id="2.60.120.680">
    <property type="entry name" value="GOLD domain"/>
    <property type="match status" value="1"/>
</dbReference>
<reference evidence="2 3" key="1">
    <citation type="submission" date="2024-09" db="EMBL/GenBank/DDBJ databases">
        <title>Chromosome-scale assembly of Riccia sorocarpa.</title>
        <authorList>
            <person name="Paukszto L."/>
        </authorList>
    </citation>
    <scope>NUCLEOTIDE SEQUENCE [LARGE SCALE GENOMIC DNA]</scope>
    <source>
        <strain evidence="2">LP-2024</strain>
        <tissue evidence="2">Aerial parts of the thallus</tissue>
    </source>
</reference>
<keyword evidence="3" id="KW-1185">Reference proteome</keyword>
<sequence length="443" mass="51054">MASTAGLVPITRAFLAKYYDKYPYSPLYKELSPLIDSIKEQYSLLDLEYQKSSGRKKLLQDLLITVPHKLDENLWKNREQVEEILYLFEKAHWPATLKEQCSTSKKNVADVVEKYKVVLKDLLKEIEAFQAANSDRVYNMVVTYMPQDFRCSLIKQQRERSERKRQAEVEALVNNGGTIREKFALLWSQQMERRKQLAQLGSGSGLYKQLVKLLVGVPMVLLDFVKQINDHQGPMEEQRERYGPPVYEITSLSNSIRVFIELWWRTFNTSELKTDELLALLEKSVDAYVAEFRHYLKFMGGVFENSPFLITAEEAGITAEKSEDYEEIAIAPGKTHEVIQKVESEGSILAWDFRLSYGKDVGFQVDFIHENGSRVPMLPYKRYDANQPNLGDFPSPFVGQYKLVWDNSYSTFSRKVVRHKLDVIPPVGSQPTDGLTSDAEEQD</sequence>
<dbReference type="SUPFAM" id="SSF101576">
    <property type="entry name" value="Supernatant protein factor (SPF), C-terminal domain"/>
    <property type="match status" value="1"/>
</dbReference>
<accession>A0ABD3GRQ9</accession>
<organism evidence="2 3">
    <name type="scientific">Riccia sorocarpa</name>
    <dbReference type="NCBI Taxonomy" id="122646"/>
    <lineage>
        <taxon>Eukaryota</taxon>
        <taxon>Viridiplantae</taxon>
        <taxon>Streptophyta</taxon>
        <taxon>Embryophyta</taxon>
        <taxon>Marchantiophyta</taxon>
        <taxon>Marchantiopsida</taxon>
        <taxon>Marchantiidae</taxon>
        <taxon>Marchantiales</taxon>
        <taxon>Ricciaceae</taxon>
        <taxon>Riccia</taxon>
    </lineage>
</organism>
<dbReference type="PANTHER" id="PTHR47532:SF1">
    <property type="entry name" value="RETINAL-BINDING PROTEIN"/>
    <property type="match status" value="1"/>
</dbReference>
<feature type="domain" description="GOLD" evidence="1">
    <location>
        <begin position="335"/>
        <end position="423"/>
    </location>
</feature>
<dbReference type="Proteomes" id="UP001633002">
    <property type="component" value="Unassembled WGS sequence"/>
</dbReference>
<comment type="caution">
    <text evidence="2">The sequence shown here is derived from an EMBL/GenBank/DDBJ whole genome shotgun (WGS) entry which is preliminary data.</text>
</comment>
<dbReference type="PANTHER" id="PTHR47532">
    <property type="entry name" value="RETINAL-BINDING PROTEIN"/>
    <property type="match status" value="1"/>
</dbReference>
<evidence type="ECO:0000259" key="1">
    <source>
        <dbReference type="PROSITE" id="PS50866"/>
    </source>
</evidence>
<dbReference type="PROSITE" id="PS50866">
    <property type="entry name" value="GOLD"/>
    <property type="match status" value="1"/>
</dbReference>